<dbReference type="Pfam" id="PF18294">
    <property type="entry name" value="Pept_S41_N"/>
    <property type="match status" value="1"/>
</dbReference>
<reference evidence="2 3" key="1">
    <citation type="submission" date="2018-06" db="EMBL/GenBank/DDBJ databases">
        <title>Spirosoma sp. HMF3257 Genome sequencing and assembly.</title>
        <authorList>
            <person name="Kang H."/>
            <person name="Cha I."/>
            <person name="Kim H."/>
            <person name="Kang J."/>
            <person name="Joh K."/>
        </authorList>
    </citation>
    <scope>NUCLEOTIDE SEQUENCE [LARGE SCALE GENOMIC DNA]</scope>
    <source>
        <strain evidence="2 3">HMF3257</strain>
    </source>
</reference>
<dbReference type="PROSITE" id="PS51257">
    <property type="entry name" value="PROKAR_LIPOPROTEIN"/>
    <property type="match status" value="1"/>
</dbReference>
<dbReference type="PROSITE" id="PS50106">
    <property type="entry name" value="PDZ"/>
    <property type="match status" value="1"/>
</dbReference>
<dbReference type="Pfam" id="PF17820">
    <property type="entry name" value="PDZ_6"/>
    <property type="match status" value="1"/>
</dbReference>
<dbReference type="SUPFAM" id="SSF52096">
    <property type="entry name" value="ClpP/crotonase"/>
    <property type="match status" value="1"/>
</dbReference>
<feature type="domain" description="PDZ" evidence="1">
    <location>
        <begin position="132"/>
        <end position="166"/>
    </location>
</feature>
<dbReference type="InterPro" id="IPR041489">
    <property type="entry name" value="PDZ_6"/>
</dbReference>
<dbReference type="InterPro" id="IPR005151">
    <property type="entry name" value="Tail-specific_protease"/>
</dbReference>
<dbReference type="InterPro" id="IPR029045">
    <property type="entry name" value="ClpP/crotonase-like_dom_sf"/>
</dbReference>
<evidence type="ECO:0000259" key="1">
    <source>
        <dbReference type="PROSITE" id="PS50106"/>
    </source>
</evidence>
<dbReference type="InterPro" id="IPR001478">
    <property type="entry name" value="PDZ"/>
</dbReference>
<dbReference type="CDD" id="cd07561">
    <property type="entry name" value="Peptidase_S41_CPP_like"/>
    <property type="match status" value="1"/>
</dbReference>
<dbReference type="GO" id="GO:0030288">
    <property type="term" value="C:outer membrane-bounded periplasmic space"/>
    <property type="evidence" value="ECO:0007669"/>
    <property type="project" value="TreeGrafter"/>
</dbReference>
<dbReference type="Gene3D" id="3.90.226.10">
    <property type="entry name" value="2-enoyl-CoA Hydratase, Chain A, domain 1"/>
    <property type="match status" value="1"/>
</dbReference>
<gene>
    <name evidence="2" type="ORF">HMF3257_21060</name>
</gene>
<evidence type="ECO:0000313" key="2">
    <source>
        <dbReference type="EMBL" id="RAI76052.1"/>
    </source>
</evidence>
<dbReference type="RefSeq" id="WP_111345164.1">
    <property type="nucleotide sequence ID" value="NZ_QLII01000001.1"/>
</dbReference>
<organism evidence="2 3">
    <name type="scientific">Spirosoma telluris</name>
    <dbReference type="NCBI Taxonomy" id="2183553"/>
    <lineage>
        <taxon>Bacteria</taxon>
        <taxon>Pseudomonadati</taxon>
        <taxon>Bacteroidota</taxon>
        <taxon>Cytophagia</taxon>
        <taxon>Cytophagales</taxon>
        <taxon>Cytophagaceae</taxon>
        <taxon>Spirosoma</taxon>
    </lineage>
</organism>
<dbReference type="GO" id="GO:0006508">
    <property type="term" value="P:proteolysis"/>
    <property type="evidence" value="ECO:0007669"/>
    <property type="project" value="InterPro"/>
</dbReference>
<sequence>MKLVVAGKLTLPLAICSALLLTSCKKNEDVTPSAPTTNGEVNSWVLDNMKTYYFWNDKLPANPDTSLAPKSFFNTLLYDWNNTANTDRDRFSWLQESADDLKASLSGQSKTTGIEYNLYYRDQARTGVVASIIYVLPGSPAAKAGIKRGDIISKINGESLTATNYQTLLSGSADTYTYGFATVSNGVLTDNAQTKQVTAVVFQEDPVLLDTTYTIGGKTIGYVIYNQFIPGLYKAGSSTLDNTYDLKLDNIFGKFKQKGINELVLDLRYNRGGYVSSSTNLASLIGKNIDASKVFYTQKWNSIVTAQNDKQRGAGWNSENFLTKSTNIGANISRVFILTTGSTASASELIINGLRPFMTVTTIGTTTVGKNVGSITISDKTGRIKWGIQPITFKSANALGFTDYAGGFTPSIEVKEPSYGMKAFGDVSEPLLNEAIFQISGTRMARRAATETTTQPIIGSSLDRKAGGGNMFVGDAVPNGHY</sequence>
<dbReference type="SUPFAM" id="SSF50156">
    <property type="entry name" value="PDZ domain-like"/>
    <property type="match status" value="1"/>
</dbReference>
<dbReference type="AlphaFoldDB" id="A0A327NLH6"/>
<dbReference type="InterPro" id="IPR036034">
    <property type="entry name" value="PDZ_sf"/>
</dbReference>
<dbReference type="EMBL" id="QLII01000001">
    <property type="protein sequence ID" value="RAI76052.1"/>
    <property type="molecule type" value="Genomic_DNA"/>
</dbReference>
<dbReference type="Gene3D" id="2.30.42.10">
    <property type="match status" value="1"/>
</dbReference>
<dbReference type="GO" id="GO:0007165">
    <property type="term" value="P:signal transduction"/>
    <property type="evidence" value="ECO:0007669"/>
    <property type="project" value="TreeGrafter"/>
</dbReference>
<name>A0A327NLH6_9BACT</name>
<dbReference type="PANTHER" id="PTHR32060:SF30">
    <property type="entry name" value="CARBOXY-TERMINAL PROCESSING PROTEASE CTPA"/>
    <property type="match status" value="1"/>
</dbReference>
<accession>A0A327NLH6</accession>
<dbReference type="InterPro" id="IPR041613">
    <property type="entry name" value="Pept_S41_N"/>
</dbReference>
<dbReference type="GO" id="GO:0004175">
    <property type="term" value="F:endopeptidase activity"/>
    <property type="evidence" value="ECO:0007669"/>
    <property type="project" value="TreeGrafter"/>
</dbReference>
<comment type="caution">
    <text evidence="2">The sequence shown here is derived from an EMBL/GenBank/DDBJ whole genome shotgun (WGS) entry which is preliminary data.</text>
</comment>
<protein>
    <submittedName>
        <fullName evidence="2">Peptidase S41</fullName>
    </submittedName>
</protein>
<dbReference type="Gene3D" id="3.30.750.170">
    <property type="match status" value="1"/>
</dbReference>
<proteinExistence type="predicted"/>
<keyword evidence="3" id="KW-1185">Reference proteome</keyword>
<dbReference type="Proteomes" id="UP000249016">
    <property type="component" value="Unassembled WGS sequence"/>
</dbReference>
<dbReference type="GO" id="GO:0008236">
    <property type="term" value="F:serine-type peptidase activity"/>
    <property type="evidence" value="ECO:0007669"/>
    <property type="project" value="InterPro"/>
</dbReference>
<dbReference type="Pfam" id="PF03572">
    <property type="entry name" value="Peptidase_S41"/>
    <property type="match status" value="1"/>
</dbReference>
<evidence type="ECO:0000313" key="3">
    <source>
        <dbReference type="Proteomes" id="UP000249016"/>
    </source>
</evidence>
<dbReference type="OrthoDB" id="7168509at2"/>
<dbReference type="PANTHER" id="PTHR32060">
    <property type="entry name" value="TAIL-SPECIFIC PROTEASE"/>
    <property type="match status" value="1"/>
</dbReference>